<keyword evidence="3" id="KW-1185">Reference proteome</keyword>
<reference evidence="2 3" key="1">
    <citation type="journal article" date="2014" name="Nat. Commun.">
        <title>Multiple recent horizontal transfers of a large genomic region in cheese making fungi.</title>
        <authorList>
            <person name="Cheeseman K."/>
            <person name="Ropars J."/>
            <person name="Renault P."/>
            <person name="Dupont J."/>
            <person name="Gouzy J."/>
            <person name="Branca A."/>
            <person name="Abraham A.L."/>
            <person name="Ceppi M."/>
            <person name="Conseiller E."/>
            <person name="Debuchy R."/>
            <person name="Malagnac F."/>
            <person name="Goarin A."/>
            <person name="Silar P."/>
            <person name="Lacoste S."/>
            <person name="Sallet E."/>
            <person name="Bensimon A."/>
            <person name="Giraud T."/>
            <person name="Brygoo Y."/>
        </authorList>
    </citation>
    <scope>NUCLEOTIDE SEQUENCE [LARGE SCALE GENOMIC DNA]</scope>
    <source>
        <strain evidence="3">FM 013</strain>
    </source>
</reference>
<name>A0A0G4P0J1_PENC3</name>
<dbReference type="Pfam" id="PF00149">
    <property type="entry name" value="Metallophos"/>
    <property type="match status" value="1"/>
</dbReference>
<dbReference type="GO" id="GO:0016788">
    <property type="term" value="F:hydrolase activity, acting on ester bonds"/>
    <property type="evidence" value="ECO:0007669"/>
    <property type="project" value="TreeGrafter"/>
</dbReference>
<dbReference type="CDD" id="cd07383">
    <property type="entry name" value="MPP_Dcr2"/>
    <property type="match status" value="1"/>
</dbReference>
<dbReference type="PANTHER" id="PTHR32440:SF11">
    <property type="entry name" value="METALLOPHOSPHOESTERASE DOMAIN-CONTAINING PROTEIN"/>
    <property type="match status" value="1"/>
</dbReference>
<evidence type="ECO:0000313" key="2">
    <source>
        <dbReference type="EMBL" id="CRL19837.1"/>
    </source>
</evidence>
<dbReference type="SUPFAM" id="SSF56300">
    <property type="entry name" value="Metallo-dependent phosphatases"/>
    <property type="match status" value="1"/>
</dbReference>
<dbReference type="GO" id="GO:0005737">
    <property type="term" value="C:cytoplasm"/>
    <property type="evidence" value="ECO:0007669"/>
    <property type="project" value="TreeGrafter"/>
</dbReference>
<evidence type="ECO:0000259" key="1">
    <source>
        <dbReference type="Pfam" id="PF00149"/>
    </source>
</evidence>
<dbReference type="InterPro" id="IPR004843">
    <property type="entry name" value="Calcineurin-like_PHP"/>
</dbReference>
<protein>
    <submittedName>
        <fullName evidence="2">Metallophosphoesterase</fullName>
    </submittedName>
</protein>
<evidence type="ECO:0000313" key="3">
    <source>
        <dbReference type="Proteomes" id="UP000053732"/>
    </source>
</evidence>
<feature type="domain" description="Calcineurin-like phosphoesterase" evidence="1">
    <location>
        <begin position="42"/>
        <end position="314"/>
    </location>
</feature>
<accession>A0A0G4P0J1</accession>
<dbReference type="InterPro" id="IPR029052">
    <property type="entry name" value="Metallo-depent_PP-like"/>
</dbReference>
<proteinExistence type="predicted"/>
<dbReference type="PANTHER" id="PTHR32440">
    <property type="entry name" value="PHOSPHATASE DCR2-RELATED-RELATED"/>
    <property type="match status" value="1"/>
</dbReference>
<organism evidence="2 3">
    <name type="scientific">Penicillium camemberti (strain FM 013)</name>
    <dbReference type="NCBI Taxonomy" id="1429867"/>
    <lineage>
        <taxon>Eukaryota</taxon>
        <taxon>Fungi</taxon>
        <taxon>Dikarya</taxon>
        <taxon>Ascomycota</taxon>
        <taxon>Pezizomycotina</taxon>
        <taxon>Eurotiomycetes</taxon>
        <taxon>Eurotiomycetidae</taxon>
        <taxon>Eurotiales</taxon>
        <taxon>Aspergillaceae</taxon>
        <taxon>Penicillium</taxon>
    </lineage>
</organism>
<dbReference type="AlphaFoldDB" id="A0A0G4P0J1"/>
<gene>
    <name evidence="2" type="ORF">PCAMFM013_S003g000629</name>
</gene>
<dbReference type="STRING" id="1429867.A0A0G4P0J1"/>
<dbReference type="Gene3D" id="3.60.21.10">
    <property type="match status" value="1"/>
</dbReference>
<dbReference type="Proteomes" id="UP000053732">
    <property type="component" value="Unassembled WGS sequence"/>
</dbReference>
<dbReference type="EMBL" id="HG793136">
    <property type="protein sequence ID" value="CRL19837.1"/>
    <property type="molecule type" value="Genomic_DNA"/>
</dbReference>
<sequence length="436" mass="48532">MDRSGFGGSSSALAEAPFLRSAYPRRARDERLRLTENGTFQISVFSDLHFAEGTMTNSKRYFGILTIFKDDEADNKTIGVMNDVLSSEEVQLVVLNGDLISGEAITQRSNSSLYVDRIVAPLIDRNLPWASTYGNHDSEVNLDPEEIFHEETKYENSLTQRRVSGSTAGITNYYLPIFPHESSNDSTPVFILWFFDSQGGHYALADDEDRKSVARQSWVDDKVVEWFVEANANLTSTYGQTIPSLAFVHIPAHPMRAFQQSGVSPSREPGINGERVQEQGYDSDTGYISQDLPFIRALLNTTGLAATFSGHDHDNDWCFKWDTGLPGLNVTGNGINMCYGRHTGYGGYGDWARGGRQILLDQQSLGDDVRTWIRMEDGSISGNVHLNATYGRDQYGLAQRSISVQNGGISLPPPYFDGIYLWIWVFSVLISGFHLG</sequence>